<name>A0ABR0ML05_GOSAR</name>
<feature type="region of interest" description="Disordered" evidence="1">
    <location>
        <begin position="1"/>
        <end position="27"/>
    </location>
</feature>
<feature type="region of interest" description="Disordered" evidence="1">
    <location>
        <begin position="49"/>
        <end position="99"/>
    </location>
</feature>
<feature type="compositionally biased region" description="Basic and acidic residues" evidence="1">
    <location>
        <begin position="49"/>
        <end position="76"/>
    </location>
</feature>
<protein>
    <submittedName>
        <fullName evidence="2">Uncharacterized protein</fullName>
    </submittedName>
</protein>
<feature type="compositionally biased region" description="Basic residues" evidence="1">
    <location>
        <begin position="1"/>
        <end position="10"/>
    </location>
</feature>
<sequence>MLASVLKKHKMDVPKSKSSRGRGPQEIWTIFSGDGTILPCDRHRESFIELGPRKDKFESSKSKETSNCRGNHKEDGNENGGNSKNGSNEKPPNGKWKPINRLKGLVKCFFCDGPHMVKDCLKKSPFCHRRG</sequence>
<organism evidence="2 3">
    <name type="scientific">Gossypium arboreum</name>
    <name type="common">Tree cotton</name>
    <name type="synonym">Gossypium nanking</name>
    <dbReference type="NCBI Taxonomy" id="29729"/>
    <lineage>
        <taxon>Eukaryota</taxon>
        <taxon>Viridiplantae</taxon>
        <taxon>Streptophyta</taxon>
        <taxon>Embryophyta</taxon>
        <taxon>Tracheophyta</taxon>
        <taxon>Spermatophyta</taxon>
        <taxon>Magnoliopsida</taxon>
        <taxon>eudicotyledons</taxon>
        <taxon>Gunneridae</taxon>
        <taxon>Pentapetalae</taxon>
        <taxon>rosids</taxon>
        <taxon>malvids</taxon>
        <taxon>Malvales</taxon>
        <taxon>Malvaceae</taxon>
        <taxon>Malvoideae</taxon>
        <taxon>Gossypium</taxon>
    </lineage>
</organism>
<evidence type="ECO:0000256" key="1">
    <source>
        <dbReference type="SAM" id="MobiDB-lite"/>
    </source>
</evidence>
<evidence type="ECO:0000313" key="3">
    <source>
        <dbReference type="Proteomes" id="UP001358586"/>
    </source>
</evidence>
<dbReference type="Proteomes" id="UP001358586">
    <property type="component" value="Chromosome 12"/>
</dbReference>
<keyword evidence="3" id="KW-1185">Reference proteome</keyword>
<evidence type="ECO:0000313" key="2">
    <source>
        <dbReference type="EMBL" id="KAK5774593.1"/>
    </source>
</evidence>
<reference evidence="2 3" key="1">
    <citation type="submission" date="2023-03" db="EMBL/GenBank/DDBJ databases">
        <title>WGS of Gossypium arboreum.</title>
        <authorList>
            <person name="Yu D."/>
        </authorList>
    </citation>
    <scope>NUCLEOTIDE SEQUENCE [LARGE SCALE GENOMIC DNA]</scope>
    <source>
        <tissue evidence="2">Leaf</tissue>
    </source>
</reference>
<proteinExistence type="predicted"/>
<comment type="caution">
    <text evidence="2">The sequence shown here is derived from an EMBL/GenBank/DDBJ whole genome shotgun (WGS) entry which is preliminary data.</text>
</comment>
<gene>
    <name evidence="2" type="ORF">PVK06_042449</name>
</gene>
<feature type="compositionally biased region" description="Low complexity" evidence="1">
    <location>
        <begin position="80"/>
        <end position="90"/>
    </location>
</feature>
<accession>A0ABR0ML05</accession>
<dbReference type="EMBL" id="JARKNE010000012">
    <property type="protein sequence ID" value="KAK5774593.1"/>
    <property type="molecule type" value="Genomic_DNA"/>
</dbReference>